<proteinExistence type="predicted"/>
<gene>
    <name evidence="1" type="ORF">C8R14_11119</name>
</gene>
<dbReference type="Gene3D" id="1.20.1600.10">
    <property type="entry name" value="Outer membrane efflux proteins (OEP)"/>
    <property type="match status" value="1"/>
</dbReference>
<protein>
    <submittedName>
        <fullName evidence="1">Uncharacterized protein</fullName>
    </submittedName>
</protein>
<evidence type="ECO:0000313" key="1">
    <source>
        <dbReference type="EMBL" id="PXV81577.1"/>
    </source>
</evidence>
<sequence length="120" mass="13668">MAAPHRRRVSSATLICPFRINGSPRLQRTNPIKPCNRAGRDPLMTGLHKLIDQALTDNFDLKAAAARVEAAMAQHYFILLEARLQIRVAEQSVSDCGTIASLVRDWFERELHAYWMYGWC</sequence>
<name>A0ABX5MAJ4_9PROT</name>
<accession>A0ABX5MAJ4</accession>
<dbReference type="Proteomes" id="UP000247780">
    <property type="component" value="Unassembled WGS sequence"/>
</dbReference>
<evidence type="ECO:0000313" key="2">
    <source>
        <dbReference type="Proteomes" id="UP000247780"/>
    </source>
</evidence>
<dbReference type="RefSeq" id="WP_143000386.1">
    <property type="nucleotide sequence ID" value="NZ_FMTW01000027.1"/>
</dbReference>
<dbReference type="EMBL" id="QICQ01000011">
    <property type="protein sequence ID" value="PXV81577.1"/>
    <property type="molecule type" value="Genomic_DNA"/>
</dbReference>
<keyword evidence="2" id="KW-1185">Reference proteome</keyword>
<reference evidence="1 2" key="1">
    <citation type="submission" date="2018-04" db="EMBL/GenBank/DDBJ databases">
        <title>Active sludge and wastewater microbial communities from Klosterneuburg, Austria.</title>
        <authorList>
            <person name="Wagner M."/>
        </authorList>
    </citation>
    <scope>NUCLEOTIDE SEQUENCE [LARGE SCALE GENOMIC DNA]</scope>
    <source>
        <strain evidence="1 2">Nm 57</strain>
    </source>
</reference>
<organism evidence="1 2">
    <name type="scientific">Nitrosomonas eutropha</name>
    <dbReference type="NCBI Taxonomy" id="916"/>
    <lineage>
        <taxon>Bacteria</taxon>
        <taxon>Pseudomonadati</taxon>
        <taxon>Pseudomonadota</taxon>
        <taxon>Betaproteobacteria</taxon>
        <taxon>Nitrosomonadales</taxon>
        <taxon>Nitrosomonadaceae</taxon>
        <taxon>Nitrosomonas</taxon>
    </lineage>
</organism>
<comment type="caution">
    <text evidence="1">The sequence shown here is derived from an EMBL/GenBank/DDBJ whole genome shotgun (WGS) entry which is preliminary data.</text>
</comment>